<feature type="compositionally biased region" description="Low complexity" evidence="1">
    <location>
        <begin position="7"/>
        <end position="18"/>
    </location>
</feature>
<dbReference type="Proteomes" id="UP000077755">
    <property type="component" value="Chromosome 5"/>
</dbReference>
<evidence type="ECO:0000313" key="4">
    <source>
        <dbReference type="Proteomes" id="UP000077755"/>
    </source>
</evidence>
<feature type="domain" description="DUF1985" evidence="2">
    <location>
        <begin position="123"/>
        <end position="256"/>
    </location>
</feature>
<feature type="compositionally biased region" description="Basic and acidic residues" evidence="1">
    <location>
        <begin position="487"/>
        <end position="498"/>
    </location>
</feature>
<evidence type="ECO:0000256" key="1">
    <source>
        <dbReference type="SAM" id="MobiDB-lite"/>
    </source>
</evidence>
<feature type="compositionally biased region" description="Basic residues" evidence="1">
    <location>
        <begin position="499"/>
        <end position="508"/>
    </location>
</feature>
<proteinExistence type="predicted"/>
<dbReference type="InterPro" id="IPR015410">
    <property type="entry name" value="DUF1985"/>
</dbReference>
<dbReference type="AlphaFoldDB" id="A0AAF0X864"/>
<dbReference type="PANTHER" id="PTHR48449">
    <property type="entry name" value="DUF1985 DOMAIN-CONTAINING PROTEIN"/>
    <property type="match status" value="1"/>
</dbReference>
<feature type="region of interest" description="Disordered" evidence="1">
    <location>
        <begin position="1"/>
        <end position="26"/>
    </location>
</feature>
<sequence>MVQTRQSSASPSVASGSRSKSKGKMVRAKKAKLAVALKKSKLTFHDDLCAPPRVCFLCGMKYEIPISKHKGAKISTSNRYEPMTELRTLLSEKQLEEFRKCCFGHFLDIPHFKLQNQLIHNLLLRQLDQSNSQELWIGVGGIKMKFGLKEFATITGLLCAGSSDKMRWFKTENQFVSDYYQGINPICKSSVRNVFISRQWKTDNDAVKMGKLYFLHHFLLTSTTDTQIAKGDFDMLDSDSFDDFPWGKEIFKVTLESLKSSVRTTSKDNYYRLNGFPYAFQVWFYECCPYLNGKYCERIAGHIPRCLNWKNDYLGRFDEFYTTLSLNSTEIAVDAAKIVEGAETVAFNSEYVQSVATPNKMSSAVSEIKEVKPENADNLVLEVAREVAKLDLSSEKMDGIASAFKDKSVDDMKDSGYNSNCTLKFTTTDSRFHKKISSMFADISDSDDILSKLSSKQEILDLMNAKNATDVAAKDSAIKGGRGKRKANPDCGKKEKMAKVTRRSKKGKPNSIDIQSES</sequence>
<gene>
    <name evidence="3" type="ORF">DCAR_0521036</name>
</gene>
<feature type="region of interest" description="Disordered" evidence="1">
    <location>
        <begin position="476"/>
        <end position="518"/>
    </location>
</feature>
<reference evidence="3" key="2">
    <citation type="submission" date="2022-03" db="EMBL/GenBank/DDBJ databases">
        <title>Draft title - Genomic analysis of global carrot germplasm unveils the trajectory of domestication and the origin of high carotenoid orange carrot.</title>
        <authorList>
            <person name="Iorizzo M."/>
            <person name="Ellison S."/>
            <person name="Senalik D."/>
            <person name="Macko-Podgorni A."/>
            <person name="Grzebelus D."/>
            <person name="Bostan H."/>
            <person name="Rolling W."/>
            <person name="Curaba J."/>
            <person name="Simon P."/>
        </authorList>
    </citation>
    <scope>NUCLEOTIDE SEQUENCE</scope>
    <source>
        <tissue evidence="3">Leaf</tissue>
    </source>
</reference>
<organism evidence="3 4">
    <name type="scientific">Daucus carota subsp. sativus</name>
    <name type="common">Carrot</name>
    <dbReference type="NCBI Taxonomy" id="79200"/>
    <lineage>
        <taxon>Eukaryota</taxon>
        <taxon>Viridiplantae</taxon>
        <taxon>Streptophyta</taxon>
        <taxon>Embryophyta</taxon>
        <taxon>Tracheophyta</taxon>
        <taxon>Spermatophyta</taxon>
        <taxon>Magnoliopsida</taxon>
        <taxon>eudicotyledons</taxon>
        <taxon>Gunneridae</taxon>
        <taxon>Pentapetalae</taxon>
        <taxon>asterids</taxon>
        <taxon>campanulids</taxon>
        <taxon>Apiales</taxon>
        <taxon>Apiaceae</taxon>
        <taxon>Apioideae</taxon>
        <taxon>Scandiceae</taxon>
        <taxon>Daucinae</taxon>
        <taxon>Daucus</taxon>
        <taxon>Daucus sect. Daucus</taxon>
    </lineage>
</organism>
<evidence type="ECO:0000313" key="3">
    <source>
        <dbReference type="EMBL" id="WOH01651.1"/>
    </source>
</evidence>
<dbReference type="EMBL" id="CP093347">
    <property type="protein sequence ID" value="WOH01651.1"/>
    <property type="molecule type" value="Genomic_DNA"/>
</dbReference>
<dbReference type="Pfam" id="PF09331">
    <property type="entry name" value="DUF1985"/>
    <property type="match status" value="1"/>
</dbReference>
<reference evidence="3" key="1">
    <citation type="journal article" date="2016" name="Nat. Genet.">
        <title>A high-quality carrot genome assembly provides new insights into carotenoid accumulation and asterid genome evolution.</title>
        <authorList>
            <person name="Iorizzo M."/>
            <person name="Ellison S."/>
            <person name="Senalik D."/>
            <person name="Zeng P."/>
            <person name="Satapoomin P."/>
            <person name="Huang J."/>
            <person name="Bowman M."/>
            <person name="Iovene M."/>
            <person name="Sanseverino W."/>
            <person name="Cavagnaro P."/>
            <person name="Yildiz M."/>
            <person name="Macko-Podgorni A."/>
            <person name="Moranska E."/>
            <person name="Grzebelus E."/>
            <person name="Grzebelus D."/>
            <person name="Ashrafi H."/>
            <person name="Zheng Z."/>
            <person name="Cheng S."/>
            <person name="Spooner D."/>
            <person name="Van Deynze A."/>
            <person name="Simon P."/>
        </authorList>
    </citation>
    <scope>NUCLEOTIDE SEQUENCE</scope>
    <source>
        <tissue evidence="3">Leaf</tissue>
    </source>
</reference>
<dbReference type="PANTHER" id="PTHR48449:SF1">
    <property type="entry name" value="DUF1985 DOMAIN-CONTAINING PROTEIN"/>
    <property type="match status" value="1"/>
</dbReference>
<evidence type="ECO:0000259" key="2">
    <source>
        <dbReference type="Pfam" id="PF09331"/>
    </source>
</evidence>
<name>A0AAF0X864_DAUCS</name>
<protein>
    <recommendedName>
        <fullName evidence="2">DUF1985 domain-containing protein</fullName>
    </recommendedName>
</protein>
<keyword evidence="4" id="KW-1185">Reference proteome</keyword>
<accession>A0AAF0X864</accession>